<dbReference type="InterPro" id="IPR011009">
    <property type="entry name" value="Kinase-like_dom_sf"/>
</dbReference>
<dbReference type="InterPro" id="IPR000719">
    <property type="entry name" value="Prot_kinase_dom"/>
</dbReference>
<dbReference type="RefSeq" id="XP_064703692.1">
    <property type="nucleotide sequence ID" value="XM_064849468.1"/>
</dbReference>
<dbReference type="SMART" id="SM00220">
    <property type="entry name" value="S_TKc"/>
    <property type="match status" value="1"/>
</dbReference>
<sequence length="1036" mass="114913">MGDQHTSVYRNCSEQKNAINQSSPLRHDWTSTGLSRASVLFGLPDDRPQWSAVRQRSRVKHGLSDMPSIGLFAASMHYDLPDGRLQWDSRSKSSQGIVGLSGIKPSDFSMLPHRRLEVAEFKRLHMKLAERTSEPVTSISSFMAAVAVVDPPFKPRTLHRPWSISAGHGAHGAVEVHRYVPGRNFNVFNDSSSLKLLAYDPDPKRTGDYYAVKRLASLDPSLEKKVKPVKSEVKRNPYALLAEELRILAHPDLRGHPNIVYLFGVSHTPFRGGNNSSQPNLVLQEGDCGDLFSFYRDVDMRFNRHTLIEVKLSLCFDIASGIEALHLHGVVHCDLKPQNILIRRRNGRDQPVLRCKSEIEAGQVALQSMMGQSPFVAMLADFGGSLIMADQSDNTAHIKVYTPHWCAPECYSDKPIAKSLLPRVDIYSAGLVFAFIFLEGRDIFTQVVDRGLMHQYDTVLDREKVRSSKTSGAALALAKKEVRAFETTVFGITATGQRLYMSRDQIYPSVVSDIFDSILELALQADPAQRVANATDLLKPWHQALQGSFHVKNNLHYSQPDVFRSFASGALGGKDYFSRRNTCAKPAGHDCTIVPPLFPNTTTGLGPGVFDIRKSFKVFRASLTSNLKSAILDDMMQETKLVQDIQSHTQASLYGHGLSELQLRRAADCAYQTAVAKLDGFSCSRDDQEALKWMKIAAELGSPVAKAEFLPLSTSLGIDCSDKNDPCVQWAIDATIKQGHQGAVNALWRISETECTDVVSKYREEQLEQLRANFERRTKENWETVCWQEDWKTKLRQIYKSFSGFMGIVKGSLDRNWTILHYVVGLVPSGGLAGAIARKRIEFVVQDLGADVRSLNADSATALDLAMVMGKIGTVRYLLGRHELCNPPFMTGSCPLQNVACLPAEYINEIVERVCKMAPGFSIDSRLMPLGRTALLNVFLTKEPLLPLARKAAVISLLHHGANPLVTTTESGTASSLLLAVTGVEAMLVTPMLHAIKNFRHTTPVLKPATARPEPANELARAFLRMMQTPRARQAL</sequence>
<dbReference type="SUPFAM" id="SSF56112">
    <property type="entry name" value="Protein kinase-like (PK-like)"/>
    <property type="match status" value="1"/>
</dbReference>
<dbReference type="Gene3D" id="1.10.510.10">
    <property type="entry name" value="Transferase(Phosphotransferase) domain 1"/>
    <property type="match status" value="1"/>
</dbReference>
<feature type="domain" description="Protein kinase" evidence="1">
    <location>
        <begin position="160"/>
        <end position="545"/>
    </location>
</feature>
<gene>
    <name evidence="2" type="ORF">LTR84_005904</name>
</gene>
<dbReference type="Proteomes" id="UP001358417">
    <property type="component" value="Unassembled WGS sequence"/>
</dbReference>
<dbReference type="InterPro" id="IPR008271">
    <property type="entry name" value="Ser/Thr_kinase_AS"/>
</dbReference>
<dbReference type="GO" id="GO:0005524">
    <property type="term" value="F:ATP binding"/>
    <property type="evidence" value="ECO:0007669"/>
    <property type="project" value="InterPro"/>
</dbReference>
<evidence type="ECO:0000313" key="3">
    <source>
        <dbReference type="Proteomes" id="UP001358417"/>
    </source>
</evidence>
<dbReference type="GO" id="GO:0007165">
    <property type="term" value="P:signal transduction"/>
    <property type="evidence" value="ECO:0007669"/>
    <property type="project" value="TreeGrafter"/>
</dbReference>
<accession>A0AAV9N2B6</accession>
<dbReference type="InterPro" id="IPR036770">
    <property type="entry name" value="Ankyrin_rpt-contain_sf"/>
</dbReference>
<dbReference type="CDD" id="cd00180">
    <property type="entry name" value="PKc"/>
    <property type="match status" value="1"/>
</dbReference>
<dbReference type="EMBL" id="JAVRRD010000022">
    <property type="protein sequence ID" value="KAK5048234.1"/>
    <property type="molecule type" value="Genomic_DNA"/>
</dbReference>
<protein>
    <recommendedName>
        <fullName evidence="1">Protein kinase domain-containing protein</fullName>
    </recommendedName>
</protein>
<dbReference type="Pfam" id="PF00069">
    <property type="entry name" value="Pkinase"/>
    <property type="match status" value="1"/>
</dbReference>
<comment type="caution">
    <text evidence="2">The sequence shown here is derived from an EMBL/GenBank/DDBJ whole genome shotgun (WGS) entry which is preliminary data.</text>
</comment>
<keyword evidence="3" id="KW-1185">Reference proteome</keyword>
<dbReference type="AlphaFoldDB" id="A0AAV9N2B6"/>
<dbReference type="SUPFAM" id="SSF48403">
    <property type="entry name" value="Ankyrin repeat"/>
    <property type="match status" value="1"/>
</dbReference>
<proteinExistence type="predicted"/>
<dbReference type="PROSITE" id="PS00108">
    <property type="entry name" value="PROTEIN_KINASE_ST"/>
    <property type="match status" value="1"/>
</dbReference>
<reference evidence="2 3" key="1">
    <citation type="submission" date="2023-08" db="EMBL/GenBank/DDBJ databases">
        <title>Black Yeasts Isolated from many extreme environments.</title>
        <authorList>
            <person name="Coleine C."/>
            <person name="Stajich J.E."/>
            <person name="Selbmann L."/>
        </authorList>
    </citation>
    <scope>NUCLEOTIDE SEQUENCE [LARGE SCALE GENOMIC DNA]</scope>
    <source>
        <strain evidence="2 3">CCFEE 5792</strain>
    </source>
</reference>
<dbReference type="GeneID" id="89974078"/>
<dbReference type="GO" id="GO:0004672">
    <property type="term" value="F:protein kinase activity"/>
    <property type="evidence" value="ECO:0007669"/>
    <property type="project" value="InterPro"/>
</dbReference>
<organism evidence="2 3">
    <name type="scientific">Exophiala bonariae</name>
    <dbReference type="NCBI Taxonomy" id="1690606"/>
    <lineage>
        <taxon>Eukaryota</taxon>
        <taxon>Fungi</taxon>
        <taxon>Dikarya</taxon>
        <taxon>Ascomycota</taxon>
        <taxon>Pezizomycotina</taxon>
        <taxon>Eurotiomycetes</taxon>
        <taxon>Chaetothyriomycetidae</taxon>
        <taxon>Chaetothyriales</taxon>
        <taxon>Herpotrichiellaceae</taxon>
        <taxon>Exophiala</taxon>
    </lineage>
</organism>
<dbReference type="InterPro" id="IPR050167">
    <property type="entry name" value="Ser_Thr_protein_kinase"/>
</dbReference>
<dbReference type="PANTHER" id="PTHR23257">
    <property type="entry name" value="SERINE-THREONINE PROTEIN KINASE"/>
    <property type="match status" value="1"/>
</dbReference>
<evidence type="ECO:0000313" key="2">
    <source>
        <dbReference type="EMBL" id="KAK5048234.1"/>
    </source>
</evidence>
<evidence type="ECO:0000259" key="1">
    <source>
        <dbReference type="PROSITE" id="PS50011"/>
    </source>
</evidence>
<dbReference type="PROSITE" id="PS50011">
    <property type="entry name" value="PROTEIN_KINASE_DOM"/>
    <property type="match status" value="1"/>
</dbReference>
<name>A0AAV9N2B6_9EURO</name>
<dbReference type="GO" id="GO:0005737">
    <property type="term" value="C:cytoplasm"/>
    <property type="evidence" value="ECO:0007669"/>
    <property type="project" value="TreeGrafter"/>
</dbReference>